<dbReference type="InterPro" id="IPR049517">
    <property type="entry name" value="ACX-like_C"/>
</dbReference>
<organism evidence="4 5">
    <name type="scientific">Baekduia soli</name>
    <dbReference type="NCBI Taxonomy" id="496014"/>
    <lineage>
        <taxon>Bacteria</taxon>
        <taxon>Bacillati</taxon>
        <taxon>Actinomycetota</taxon>
        <taxon>Thermoleophilia</taxon>
        <taxon>Solirubrobacterales</taxon>
        <taxon>Baekduiaceae</taxon>
        <taxon>Baekduia</taxon>
    </lineage>
</organism>
<evidence type="ECO:0000313" key="5">
    <source>
        <dbReference type="Proteomes" id="UP000321805"/>
    </source>
</evidence>
<dbReference type="InterPro" id="IPR002821">
    <property type="entry name" value="Hydantoinase_A"/>
</dbReference>
<feature type="domain" description="Hydantoinase/oxoprolinase N-terminal" evidence="2">
    <location>
        <begin position="11"/>
        <end position="189"/>
    </location>
</feature>
<dbReference type="KEGG" id="bsol:FSW04_00370"/>
<dbReference type="Pfam" id="PF05378">
    <property type="entry name" value="Hydant_A_N"/>
    <property type="match status" value="1"/>
</dbReference>
<dbReference type="Proteomes" id="UP000321805">
    <property type="component" value="Chromosome"/>
</dbReference>
<dbReference type="OrthoDB" id="9768323at2"/>
<proteinExistence type="predicted"/>
<gene>
    <name evidence="4" type="ORF">FSW04_00370</name>
</gene>
<dbReference type="PANTHER" id="PTHR11365">
    <property type="entry name" value="5-OXOPROLINASE RELATED"/>
    <property type="match status" value="1"/>
</dbReference>
<dbReference type="EMBL" id="CP042430">
    <property type="protein sequence ID" value="QEC46171.1"/>
    <property type="molecule type" value="Genomic_DNA"/>
</dbReference>
<evidence type="ECO:0000259" key="2">
    <source>
        <dbReference type="Pfam" id="PF05378"/>
    </source>
</evidence>
<feature type="domain" description="Hydantoinase A/oxoprolinase" evidence="1">
    <location>
        <begin position="212"/>
        <end position="499"/>
    </location>
</feature>
<dbReference type="GO" id="GO:0005829">
    <property type="term" value="C:cytosol"/>
    <property type="evidence" value="ECO:0007669"/>
    <property type="project" value="TreeGrafter"/>
</dbReference>
<keyword evidence="5" id="KW-1185">Reference proteome</keyword>
<protein>
    <submittedName>
        <fullName evidence="4">Hydantoinase/oxoprolinase family protein</fullName>
    </submittedName>
</protein>
<sequence>MASAPAAAVLIGVDTGGTFTDVILSDAQGRVSAHKSPTTMPDPSEGFVRGIGKAGVTGADVDSITHGTTIGLNAIITRRGAKVGLVHTEGFRDLLDTGRAWRPVEATVDPRYQRPHEERPIVRRSLRRPVKERVLADGTVLFALDQAARDDLLAQVRGMVDEGVESIAVCLLHSYKFPEHEQQIRALIATEHPDLPVDISSETCPYPKEYGRTMTTVLNAYIRPITERYVTRLQDRLAKDGYTNPIWIATNQGGMTTGEVSKTKPVLTLGSGPVGGVLAAKRYSELLGLPNLITFDLGGTSADVSIITDGAMVMARELVFEHDIITTLPVIEVSSIGAGGGSIASLDPAGGIHVGPQSAGGNPGPACYGQGGEEPTVTDAWLLQNILSPEQSLGGEIALRPDLAEEAMRTIAEPLGVDVKEAARVIGRVANSNMAELIRRMTMYRGLDPRDYTLLAFGAAGPVPAAAIARDLGVGQVVVPGLAGGFSAYGLAQADFTTEETEPIMGVLDGLDEDGLRRTFAELTERALHTVGQHNIARADSSVVLSFDGMYLGQSWELSSPIGELPATGAIEALVESFHQTHELLRGYRIEDMGIRILTARAVAYGQRARAQLPEIATGTIEPPDDALLGRREVDFDAVTADAACYRMEALAAGNEIAGPAVLHNENFTVLVPPGDRCRIDAHGNCVLTIES</sequence>
<dbReference type="InterPro" id="IPR043129">
    <property type="entry name" value="ATPase_NBD"/>
</dbReference>
<dbReference type="PANTHER" id="PTHR11365:SF23">
    <property type="entry name" value="HYPOTHETICAL 5-OXOPROLINASE (EUROFUNG)-RELATED"/>
    <property type="match status" value="1"/>
</dbReference>
<dbReference type="Pfam" id="PF19278">
    <property type="entry name" value="Hydant_A_C"/>
    <property type="match status" value="1"/>
</dbReference>
<accession>A0A5B8TZL5</accession>
<dbReference type="GO" id="GO:0017168">
    <property type="term" value="F:5-oxoprolinase (ATP-hydrolyzing) activity"/>
    <property type="evidence" value="ECO:0007669"/>
    <property type="project" value="TreeGrafter"/>
</dbReference>
<dbReference type="RefSeq" id="WP_146915086.1">
    <property type="nucleotide sequence ID" value="NZ_CP042430.1"/>
</dbReference>
<evidence type="ECO:0000313" key="4">
    <source>
        <dbReference type="EMBL" id="QEC46171.1"/>
    </source>
</evidence>
<reference evidence="4 5" key="1">
    <citation type="journal article" date="2018" name="J. Microbiol.">
        <title>Baekduia soli gen. nov., sp. nov., a novel bacterium isolated from the soil of Baekdu Mountain and proposal of a novel family name, Baekduiaceae fam. nov.</title>
        <authorList>
            <person name="An D.S."/>
            <person name="Siddiqi M.Z."/>
            <person name="Kim K.H."/>
            <person name="Yu H.S."/>
            <person name="Im W.T."/>
        </authorList>
    </citation>
    <scope>NUCLEOTIDE SEQUENCE [LARGE SCALE GENOMIC DNA]</scope>
    <source>
        <strain evidence="4 5">BR7-21</strain>
    </source>
</reference>
<dbReference type="Pfam" id="PF01968">
    <property type="entry name" value="Hydantoinase_A"/>
    <property type="match status" value="1"/>
</dbReference>
<dbReference type="InterPro" id="IPR008040">
    <property type="entry name" value="Hydant_A_N"/>
</dbReference>
<dbReference type="SUPFAM" id="SSF53067">
    <property type="entry name" value="Actin-like ATPase domain"/>
    <property type="match status" value="1"/>
</dbReference>
<name>A0A5B8TZL5_9ACTN</name>
<dbReference type="AlphaFoldDB" id="A0A5B8TZL5"/>
<evidence type="ECO:0000259" key="3">
    <source>
        <dbReference type="Pfam" id="PF19278"/>
    </source>
</evidence>
<evidence type="ECO:0000259" key="1">
    <source>
        <dbReference type="Pfam" id="PF01968"/>
    </source>
</evidence>
<dbReference type="InterPro" id="IPR045079">
    <property type="entry name" value="Oxoprolinase-like"/>
</dbReference>
<feature type="domain" description="Acetophenone carboxylase-like C-terminal" evidence="3">
    <location>
        <begin position="516"/>
        <end position="683"/>
    </location>
</feature>
<dbReference type="GO" id="GO:0006749">
    <property type="term" value="P:glutathione metabolic process"/>
    <property type="evidence" value="ECO:0007669"/>
    <property type="project" value="TreeGrafter"/>
</dbReference>